<dbReference type="EMBL" id="JACHIA010000022">
    <property type="protein sequence ID" value="MBB6073222.1"/>
    <property type="molecule type" value="Genomic_DNA"/>
</dbReference>
<dbReference type="SUPFAM" id="SSF50969">
    <property type="entry name" value="YVTN repeat-like/Quinoprotein amine dehydrogenase"/>
    <property type="match status" value="1"/>
</dbReference>
<protein>
    <submittedName>
        <fullName evidence="1">Uncharacterized protein</fullName>
    </submittedName>
</protein>
<sequence>MISPWSDTASLISPDGRTTASIEDAGEIAMGAPTSGTLILSTGLTVERCSPSMVWSDDSRYLAVPRWNLDRRQQLVIIDAREGAVRALPEIYRVLQLESFDGGIVRGVDSPIHRTQPVAIAIN</sequence>
<evidence type="ECO:0000313" key="1">
    <source>
        <dbReference type="EMBL" id="MBB6073222.1"/>
    </source>
</evidence>
<dbReference type="RefSeq" id="WP_170038658.1">
    <property type="nucleotide sequence ID" value="NZ_JABDTL010000002.1"/>
</dbReference>
<evidence type="ECO:0000313" key="2">
    <source>
        <dbReference type="Proteomes" id="UP000582837"/>
    </source>
</evidence>
<reference evidence="1 2" key="1">
    <citation type="submission" date="2020-08" db="EMBL/GenBank/DDBJ databases">
        <title>Genomic Encyclopedia of Type Strains, Phase IV (KMG-IV): sequencing the most valuable type-strain genomes for metagenomic binning, comparative biology and taxonomic classification.</title>
        <authorList>
            <person name="Goeker M."/>
        </authorList>
    </citation>
    <scope>NUCLEOTIDE SEQUENCE [LARGE SCALE GENOMIC DNA]</scope>
    <source>
        <strain evidence="1 2">DSM 29007</strain>
    </source>
</reference>
<organism evidence="1 2">
    <name type="scientific">Longimicrobium terrae</name>
    <dbReference type="NCBI Taxonomy" id="1639882"/>
    <lineage>
        <taxon>Bacteria</taxon>
        <taxon>Pseudomonadati</taxon>
        <taxon>Gemmatimonadota</taxon>
        <taxon>Longimicrobiia</taxon>
        <taxon>Longimicrobiales</taxon>
        <taxon>Longimicrobiaceae</taxon>
        <taxon>Longimicrobium</taxon>
    </lineage>
</organism>
<proteinExistence type="predicted"/>
<dbReference type="Proteomes" id="UP000582837">
    <property type="component" value="Unassembled WGS sequence"/>
</dbReference>
<comment type="caution">
    <text evidence="1">The sequence shown here is derived from an EMBL/GenBank/DDBJ whole genome shotgun (WGS) entry which is preliminary data.</text>
</comment>
<dbReference type="AlphaFoldDB" id="A0A841H5L2"/>
<keyword evidence="2" id="KW-1185">Reference proteome</keyword>
<accession>A0A841H5L2</accession>
<name>A0A841H5L2_9BACT</name>
<gene>
    <name evidence="1" type="ORF">HNQ61_004889</name>
</gene>
<dbReference type="InterPro" id="IPR011044">
    <property type="entry name" value="Quino_amine_DH_bsu"/>
</dbReference>